<dbReference type="EMBL" id="JBHUPD010000003">
    <property type="protein sequence ID" value="MFD2873737.1"/>
    <property type="molecule type" value="Genomic_DNA"/>
</dbReference>
<comment type="caution">
    <text evidence="1">The sequence shown here is derived from an EMBL/GenBank/DDBJ whole genome shotgun (WGS) entry which is preliminary data.</text>
</comment>
<organism evidence="1 2">
    <name type="scientific">Mucilaginibacter ximonensis</name>
    <dbReference type="NCBI Taxonomy" id="538021"/>
    <lineage>
        <taxon>Bacteria</taxon>
        <taxon>Pseudomonadati</taxon>
        <taxon>Bacteroidota</taxon>
        <taxon>Sphingobacteriia</taxon>
        <taxon>Sphingobacteriales</taxon>
        <taxon>Sphingobacteriaceae</taxon>
        <taxon>Mucilaginibacter</taxon>
    </lineage>
</organism>
<reference evidence="2" key="1">
    <citation type="journal article" date="2019" name="Int. J. Syst. Evol. Microbiol.">
        <title>The Global Catalogue of Microorganisms (GCM) 10K type strain sequencing project: providing services to taxonomists for standard genome sequencing and annotation.</title>
        <authorList>
            <consortium name="The Broad Institute Genomics Platform"/>
            <consortium name="The Broad Institute Genome Sequencing Center for Infectious Disease"/>
            <person name="Wu L."/>
            <person name="Ma J."/>
        </authorList>
    </citation>
    <scope>NUCLEOTIDE SEQUENCE [LARGE SCALE GENOMIC DNA]</scope>
    <source>
        <strain evidence="2">KCTC 22437</strain>
    </source>
</reference>
<accession>A0ABW5YFY1</accession>
<protein>
    <submittedName>
        <fullName evidence="1">Uncharacterized protein</fullName>
    </submittedName>
</protein>
<keyword evidence="2" id="KW-1185">Reference proteome</keyword>
<sequence length="67" mass="7414">MANSSANKFPDDPPNLYRGLALLLTSQKVMLVINCAKQDHLARAAEALYLQYETTQPFRGEVAIGTF</sequence>
<name>A0ABW5YFY1_9SPHI</name>
<gene>
    <name evidence="1" type="ORF">ACFS5N_14725</name>
</gene>
<evidence type="ECO:0000313" key="1">
    <source>
        <dbReference type="EMBL" id="MFD2873737.1"/>
    </source>
</evidence>
<dbReference type="RefSeq" id="WP_377187063.1">
    <property type="nucleotide sequence ID" value="NZ_JBHUPD010000003.1"/>
</dbReference>
<evidence type="ECO:0000313" key="2">
    <source>
        <dbReference type="Proteomes" id="UP001597557"/>
    </source>
</evidence>
<proteinExistence type="predicted"/>
<dbReference type="Proteomes" id="UP001597557">
    <property type="component" value="Unassembled WGS sequence"/>
</dbReference>